<protein>
    <submittedName>
        <fullName evidence="2">Serine hydrolase domain-containing protein</fullName>
        <ecNumber evidence="2">3.1.1.103</ecNumber>
    </submittedName>
</protein>
<dbReference type="InterPro" id="IPR001466">
    <property type="entry name" value="Beta-lactam-related"/>
</dbReference>
<comment type="caution">
    <text evidence="2">The sequence shown here is derived from an EMBL/GenBank/DDBJ whole genome shotgun (WGS) entry which is preliminary data.</text>
</comment>
<dbReference type="GO" id="GO:0016787">
    <property type="term" value="F:hydrolase activity"/>
    <property type="evidence" value="ECO:0007669"/>
    <property type="project" value="UniProtKB-KW"/>
</dbReference>
<feature type="domain" description="Beta-lactamase-related" evidence="1">
    <location>
        <begin position="11"/>
        <end position="363"/>
    </location>
</feature>
<name>A0ABT8HBE8_MYCAO</name>
<dbReference type="EMBL" id="JAUHTC010000037">
    <property type="protein sequence ID" value="MDN4518093.1"/>
    <property type="molecule type" value="Genomic_DNA"/>
</dbReference>
<dbReference type="Gene3D" id="3.40.710.10">
    <property type="entry name" value="DD-peptidase/beta-lactamase superfamily"/>
    <property type="match status" value="1"/>
</dbReference>
<evidence type="ECO:0000313" key="2">
    <source>
        <dbReference type="EMBL" id="MDN4518093.1"/>
    </source>
</evidence>
<keyword evidence="2" id="KW-0378">Hydrolase</keyword>
<sequence>MNTSQIWQELDRQVTAGRIPGYVAAVRRAGIGEVHASGRLSFDAGAPAMLCDTPFRITSVGKPLGAALTLALIEDGVLGLHDEICRWLPEFAEPAVLREVTGPLSDTGPADRPITVFHLLAMTAGWGVLLQDCPLQSAIDEREIGSGPAPPQMTGDEFVRRLAELPLAFQPGAGWLYDTPVKVLSVLLARAAGMQLGDVLAQRLTQPLGMADTGFWADADRLPAPYRPVGDGVEDIELPDGAFVRPPLFEDLSCGLVSTAPDLLRFFSAMADGGAPVLHPESVRLMTTDQLTVDQRMQGLPILGLGVSWGLGVAVDVEAVSPWMAPGRWGWTGGSGTSAHVHPDGSVAVFLSQRELADAQDGFDDFWAAVSVG</sequence>
<dbReference type="InterPro" id="IPR050789">
    <property type="entry name" value="Diverse_Enzym_Activities"/>
</dbReference>
<gene>
    <name evidence="2" type="ORF">QYF68_09680</name>
</gene>
<dbReference type="PANTHER" id="PTHR43283:SF3">
    <property type="entry name" value="BETA-LACTAMASE FAMILY PROTEIN (AFU_ORTHOLOGUE AFUA_5G07500)"/>
    <property type="match status" value="1"/>
</dbReference>
<proteinExistence type="predicted"/>
<dbReference type="EC" id="3.1.1.103" evidence="2"/>
<accession>A0ABT8HBE8</accession>
<keyword evidence="3" id="KW-1185">Reference proteome</keyword>
<evidence type="ECO:0000259" key="1">
    <source>
        <dbReference type="Pfam" id="PF00144"/>
    </source>
</evidence>
<dbReference type="SUPFAM" id="SSF56601">
    <property type="entry name" value="beta-lactamase/transpeptidase-like"/>
    <property type="match status" value="1"/>
</dbReference>
<evidence type="ECO:0000313" key="3">
    <source>
        <dbReference type="Proteomes" id="UP001172687"/>
    </source>
</evidence>
<organism evidence="2 3">
    <name type="scientific">Mycolicibacterium austroafricanum</name>
    <name type="common">Mycobacterium austroafricanum</name>
    <dbReference type="NCBI Taxonomy" id="39687"/>
    <lineage>
        <taxon>Bacteria</taxon>
        <taxon>Bacillati</taxon>
        <taxon>Actinomycetota</taxon>
        <taxon>Actinomycetes</taxon>
        <taxon>Mycobacteriales</taxon>
        <taxon>Mycobacteriaceae</taxon>
        <taxon>Mycolicibacterium</taxon>
    </lineage>
</organism>
<dbReference type="RefSeq" id="WP_105387719.1">
    <property type="nucleotide sequence ID" value="NZ_CP070380.1"/>
</dbReference>
<dbReference type="Proteomes" id="UP001172687">
    <property type="component" value="Unassembled WGS sequence"/>
</dbReference>
<dbReference type="InterPro" id="IPR012338">
    <property type="entry name" value="Beta-lactam/transpept-like"/>
</dbReference>
<dbReference type="Pfam" id="PF00144">
    <property type="entry name" value="Beta-lactamase"/>
    <property type="match status" value="1"/>
</dbReference>
<dbReference type="PANTHER" id="PTHR43283">
    <property type="entry name" value="BETA-LACTAMASE-RELATED"/>
    <property type="match status" value="1"/>
</dbReference>
<reference evidence="2" key="1">
    <citation type="submission" date="2023-07" db="EMBL/GenBank/DDBJ databases">
        <title>Degradation of tert-butanol by M. austroafricanum TBA100.</title>
        <authorList>
            <person name="Helbich S."/>
            <person name="Vainshtein Y."/>
        </authorList>
    </citation>
    <scope>NUCLEOTIDE SEQUENCE</scope>
    <source>
        <strain evidence="2">TBA100</strain>
    </source>
</reference>